<dbReference type="InterPro" id="IPR025991">
    <property type="entry name" value="Chemoreceptor_zinc-bind_dom"/>
</dbReference>
<keyword evidence="7" id="KW-1185">Reference proteome</keyword>
<dbReference type="RefSeq" id="WP_376919499.1">
    <property type="nucleotide sequence ID" value="NZ_JBHRSW010000010.1"/>
</dbReference>
<dbReference type="Pfam" id="PF00015">
    <property type="entry name" value="MCPsignal"/>
    <property type="match status" value="1"/>
</dbReference>
<keyword evidence="4" id="KW-0175">Coiled coil</keyword>
<keyword evidence="2 3" id="KW-0807">Transducer</keyword>
<comment type="subcellular location">
    <subcellularLocation>
        <location evidence="1">Membrane</location>
    </subcellularLocation>
</comment>
<dbReference type="PROSITE" id="PS50111">
    <property type="entry name" value="CHEMOTAXIS_TRANSDUC_2"/>
    <property type="match status" value="1"/>
</dbReference>
<evidence type="ECO:0000256" key="3">
    <source>
        <dbReference type="PROSITE-ProRule" id="PRU00284"/>
    </source>
</evidence>
<dbReference type="Gene3D" id="1.10.287.950">
    <property type="entry name" value="Methyl-accepting chemotaxis protein"/>
    <property type="match status" value="1"/>
</dbReference>
<name>A0ABV7FR19_9ALTE</name>
<dbReference type="SUPFAM" id="SSF58104">
    <property type="entry name" value="Methyl-accepting chemotaxis protein (MCP) signaling domain"/>
    <property type="match status" value="1"/>
</dbReference>
<dbReference type="InterPro" id="IPR004089">
    <property type="entry name" value="MCPsignal_dom"/>
</dbReference>
<evidence type="ECO:0000313" key="7">
    <source>
        <dbReference type="Proteomes" id="UP001595478"/>
    </source>
</evidence>
<evidence type="ECO:0000256" key="1">
    <source>
        <dbReference type="ARBA" id="ARBA00004370"/>
    </source>
</evidence>
<dbReference type="EMBL" id="JBHRSW010000010">
    <property type="protein sequence ID" value="MFC3121360.1"/>
    <property type="molecule type" value="Genomic_DNA"/>
</dbReference>
<evidence type="ECO:0000256" key="2">
    <source>
        <dbReference type="ARBA" id="ARBA00023224"/>
    </source>
</evidence>
<evidence type="ECO:0000256" key="4">
    <source>
        <dbReference type="SAM" id="Coils"/>
    </source>
</evidence>
<dbReference type="PANTHER" id="PTHR32089:SF112">
    <property type="entry name" value="LYSOZYME-LIKE PROTEIN-RELATED"/>
    <property type="match status" value="1"/>
</dbReference>
<feature type="domain" description="Methyl-accepting transducer" evidence="5">
    <location>
        <begin position="64"/>
        <end position="253"/>
    </location>
</feature>
<evidence type="ECO:0000259" key="5">
    <source>
        <dbReference type="PROSITE" id="PS50111"/>
    </source>
</evidence>
<evidence type="ECO:0000313" key="6">
    <source>
        <dbReference type="EMBL" id="MFC3121360.1"/>
    </source>
</evidence>
<dbReference type="Proteomes" id="UP001595478">
    <property type="component" value="Unassembled WGS sequence"/>
</dbReference>
<dbReference type="SMART" id="SM00283">
    <property type="entry name" value="MA"/>
    <property type="match status" value="1"/>
</dbReference>
<feature type="coiled-coil region" evidence="4">
    <location>
        <begin position="1"/>
        <end position="49"/>
    </location>
</feature>
<comment type="caution">
    <text evidence="6">The sequence shown here is derived from an EMBL/GenBank/DDBJ whole genome shotgun (WGS) entry which is preliminary data.</text>
</comment>
<dbReference type="Pfam" id="PF13682">
    <property type="entry name" value="CZB"/>
    <property type="match status" value="1"/>
</dbReference>
<accession>A0ABV7FR19</accession>
<gene>
    <name evidence="6" type="ORF">ACFOHL_06985</name>
</gene>
<sequence length="358" mass="39034">MFALASSLREVEAENEKLNKKVAELEDLNRQLQSENEELNLQVEELSVSKSGFQGDVTACMLDSIRQIENVHENLLAQYNATAGEGERIDSINEMFTSSTQSLREITSSMNSMGSKMGHMAEGILGLSDTADSINAFVTTITSISDQTNLLALNAAIEAARAGDAGRGFSVVADEVRTLATETNKSASEVAELVTNIISSTRNATGSVDEIKNNNEQLSSGIVSLDENYQQITTQCQQMMNSITGSSLSTFVQTIKLDVLAWKGKVYEGVQHVGTVSADALVDHSSSRFGQWYAQEGQSKYGRDSTFVSLAKPHEDLHKEGKEALRALSIGNEDQCLSHLKKMENASQNLMRLLDQLH</sequence>
<proteinExistence type="predicted"/>
<dbReference type="PANTHER" id="PTHR32089">
    <property type="entry name" value="METHYL-ACCEPTING CHEMOTAXIS PROTEIN MCPB"/>
    <property type="match status" value="1"/>
</dbReference>
<organism evidence="6 7">
    <name type="scientific">Agaribacter flavus</name>
    <dbReference type="NCBI Taxonomy" id="1902781"/>
    <lineage>
        <taxon>Bacteria</taxon>
        <taxon>Pseudomonadati</taxon>
        <taxon>Pseudomonadota</taxon>
        <taxon>Gammaproteobacteria</taxon>
        <taxon>Alteromonadales</taxon>
        <taxon>Alteromonadaceae</taxon>
        <taxon>Agaribacter</taxon>
    </lineage>
</organism>
<reference evidence="7" key="1">
    <citation type="journal article" date="2019" name="Int. J. Syst. Evol. Microbiol.">
        <title>The Global Catalogue of Microorganisms (GCM) 10K type strain sequencing project: providing services to taxonomists for standard genome sequencing and annotation.</title>
        <authorList>
            <consortium name="The Broad Institute Genomics Platform"/>
            <consortium name="The Broad Institute Genome Sequencing Center for Infectious Disease"/>
            <person name="Wu L."/>
            <person name="Ma J."/>
        </authorList>
    </citation>
    <scope>NUCLEOTIDE SEQUENCE [LARGE SCALE GENOMIC DNA]</scope>
    <source>
        <strain evidence="7">KCTC 52473</strain>
    </source>
</reference>
<protein>
    <submittedName>
        <fullName evidence="6">Methyl-accepting chemotaxis protein</fullName>
    </submittedName>
</protein>